<evidence type="ECO:0000256" key="2">
    <source>
        <dbReference type="ARBA" id="ARBA00005594"/>
    </source>
</evidence>
<evidence type="ECO:0000256" key="3">
    <source>
        <dbReference type="ARBA" id="ARBA00012838"/>
    </source>
</evidence>
<dbReference type="SMART" id="SM00991">
    <property type="entry name" value="WHEP-TRS"/>
    <property type="match status" value="1"/>
</dbReference>
<protein>
    <recommendedName>
        <fullName evidence="4">Methionine--tRNA ligase, cytoplasmic</fullName>
        <ecNumber evidence="3">6.1.1.10</ecNumber>
    </recommendedName>
    <alternativeName>
        <fullName evidence="11">Methionyl-tRNA synthetase</fullName>
    </alternativeName>
</protein>
<dbReference type="Pfam" id="PF19303">
    <property type="entry name" value="Anticodon_3"/>
    <property type="match status" value="1"/>
</dbReference>
<keyword evidence="8 13" id="KW-0067">ATP-binding</keyword>
<dbReference type="PROSITE" id="PS00178">
    <property type="entry name" value="AA_TRNA_LIGASE_I"/>
    <property type="match status" value="1"/>
</dbReference>
<comment type="subcellular location">
    <subcellularLocation>
        <location evidence="1">Cytoplasm</location>
    </subcellularLocation>
</comment>
<dbReference type="PRINTS" id="PR01041">
    <property type="entry name" value="TRNASYNTHMET"/>
</dbReference>
<dbReference type="EMBL" id="QCYY01001246">
    <property type="protein sequence ID" value="ROT79432.1"/>
    <property type="molecule type" value="Genomic_DNA"/>
</dbReference>
<keyword evidence="17" id="KW-1185">Reference proteome</keyword>
<comment type="similarity">
    <text evidence="2 13">Belongs to the class-I aminoacyl-tRNA synthetase family.</text>
</comment>
<dbReference type="InterPro" id="IPR041872">
    <property type="entry name" value="Anticodon_Met"/>
</dbReference>
<dbReference type="InterPro" id="IPR029038">
    <property type="entry name" value="MetRS_Zn"/>
</dbReference>
<keyword evidence="5" id="KW-0963">Cytoplasm</keyword>
<dbReference type="Gene3D" id="2.20.28.20">
    <property type="entry name" value="Methionyl-tRNA synthetase, Zn-domain"/>
    <property type="match status" value="1"/>
</dbReference>
<dbReference type="GO" id="GO:0005829">
    <property type="term" value="C:cytosol"/>
    <property type="evidence" value="ECO:0007669"/>
    <property type="project" value="TreeGrafter"/>
</dbReference>
<reference evidence="16 17" key="2">
    <citation type="submission" date="2019-01" db="EMBL/GenBank/DDBJ databases">
        <title>The decoding of complex shrimp genome reveals the adaptation for benthos swimmer, frequently molting mechanism and breeding impact on genome.</title>
        <authorList>
            <person name="Sun Y."/>
            <person name="Gao Y."/>
            <person name="Yu Y."/>
        </authorList>
    </citation>
    <scope>NUCLEOTIDE SEQUENCE [LARGE SCALE GENOMIC DNA]</scope>
    <source>
        <tissue evidence="16">Muscle</tissue>
    </source>
</reference>
<dbReference type="CDD" id="cd07957">
    <property type="entry name" value="Anticodon_Ia_Met"/>
    <property type="match status" value="1"/>
</dbReference>
<dbReference type="NCBIfam" id="NF001100">
    <property type="entry name" value="PRK00133.1"/>
    <property type="match status" value="1"/>
</dbReference>
<dbReference type="GO" id="GO:0004825">
    <property type="term" value="F:methionine-tRNA ligase activity"/>
    <property type="evidence" value="ECO:0007669"/>
    <property type="project" value="UniProtKB-EC"/>
</dbReference>
<evidence type="ECO:0000256" key="11">
    <source>
        <dbReference type="ARBA" id="ARBA00030904"/>
    </source>
</evidence>
<dbReference type="PANTHER" id="PTHR45765">
    <property type="entry name" value="METHIONINE--TRNA LIGASE"/>
    <property type="match status" value="1"/>
</dbReference>
<sequence>MSSPLIERTTDHFFMCRPVLVPYLASVAAGREDKTLRNTLSQVLGSLNSASFLNNKEVSAASVVVFSSLLPLVHEAVSQSLLKENNPALVTYLSSMQDQTLIKECIKQWCGQGSVLKTWVVNASIPLSPSHSTLALLRSQAAMPHGTVTSATEQVKPVKAAITTEQLAEAKSAWTNPSKLSCDEKVSRQGPVVPVDGEHNVLITSALPYVNNVPHLGNIIGCVLSADCFARFCRLRGDNVLYICGTDEYGTATETKALAEGLTPQQICDKYHAIHSKVYQWFGISFDYFGRTTTEHQTKICQDIFWSLEKNGKISKDSVDQLYCSKCDRFLADRFVEGVCPYPGCGYEDARGDQCDACGKLINAIELVKPRCKLCSTSPEVRSSNHLFLDLPKIEKSLSEWLSTSSKQWTNNAKVICDTWVRDGLKTRCITRDLKWGTPVPLDGFKDKVFYVWFDAPIGYVSITANYTNEWEKWWKNPSQVNYYEFMAKDNVPFHSVVFPSTQLGTGENWTMVNYLVATEYLNYEDGKFSKSRGVGVFGDQAIETGIPSDVWRFYLLYLRPEAQDTAFSWVDLQTKNNSELLNNFGNFIHRALSFVFKFFEAAIPEAKPDESDFMLMAAVNQELKHYTTALANNRQRDGLRAILSITKIGNQYIQEHEPYKLVKPNRTEKEKERGASVIAIAANLVCLVSIIADPYMPEIAKNIRGFLNLSSQQTRLPGHFCCLLPAGHKIQEPKPLIIQIDDETVNKFKEQFAGKAPSEKKAADPAEIAKLEAQIAEQSAKVRKLKESGTASKDEILAEVTILLSLKGQLAALQGVDPAAGGKEKKKKKGGGAGKEQAKVPPASSSVAPATIVNPAEVERLQGLVTEKNRQRIYDSSSIRQEGSRDTLRARLVTVRGAQPAGRVAKQLDTAYRVAVDSAPRRASPAQYSSVSCLARFIPRTGFSLWNIPGIYGGDKLGGLRSEQIPAK</sequence>
<dbReference type="InterPro" id="IPR001412">
    <property type="entry name" value="aa-tRNA-synth_I_CS"/>
</dbReference>
<feature type="region of interest" description="Disordered" evidence="14">
    <location>
        <begin position="820"/>
        <end position="849"/>
    </location>
</feature>
<comment type="catalytic activity">
    <reaction evidence="12">
        <text>tRNA(Met) + L-methionine + ATP = L-methionyl-tRNA(Met) + AMP + diphosphate</text>
        <dbReference type="Rhea" id="RHEA:13481"/>
        <dbReference type="Rhea" id="RHEA-COMP:9667"/>
        <dbReference type="Rhea" id="RHEA-COMP:9698"/>
        <dbReference type="ChEBI" id="CHEBI:30616"/>
        <dbReference type="ChEBI" id="CHEBI:33019"/>
        <dbReference type="ChEBI" id="CHEBI:57844"/>
        <dbReference type="ChEBI" id="CHEBI:78442"/>
        <dbReference type="ChEBI" id="CHEBI:78530"/>
        <dbReference type="ChEBI" id="CHEBI:456215"/>
        <dbReference type="EC" id="6.1.1.10"/>
    </reaction>
</comment>
<dbReference type="HAMAP" id="MF_00098">
    <property type="entry name" value="Met_tRNA_synth_type1"/>
    <property type="match status" value="1"/>
</dbReference>
<dbReference type="AlphaFoldDB" id="A0A423TSM0"/>
<dbReference type="Gene3D" id="1.10.730.10">
    <property type="entry name" value="Isoleucyl-tRNA Synthetase, Domain 1"/>
    <property type="match status" value="1"/>
</dbReference>
<proteinExistence type="inferred from homology"/>
<keyword evidence="7 13" id="KW-0547">Nucleotide-binding</keyword>
<keyword evidence="9 13" id="KW-0648">Protein biosynthesis</keyword>
<evidence type="ECO:0000256" key="8">
    <source>
        <dbReference type="ARBA" id="ARBA00022840"/>
    </source>
</evidence>
<evidence type="ECO:0000256" key="10">
    <source>
        <dbReference type="ARBA" id="ARBA00023146"/>
    </source>
</evidence>
<dbReference type="Gene3D" id="3.40.50.620">
    <property type="entry name" value="HUPs"/>
    <property type="match status" value="1"/>
</dbReference>
<accession>A0A423TSM0</accession>
<dbReference type="GO" id="GO:0006431">
    <property type="term" value="P:methionyl-tRNA aminoacylation"/>
    <property type="evidence" value="ECO:0007669"/>
    <property type="project" value="InterPro"/>
</dbReference>
<dbReference type="CDD" id="cd00814">
    <property type="entry name" value="MetRS_core"/>
    <property type="match status" value="1"/>
</dbReference>
<dbReference type="PANTHER" id="PTHR45765:SF1">
    <property type="entry name" value="METHIONINE--TRNA LIGASE, CYTOPLASMIC"/>
    <property type="match status" value="1"/>
</dbReference>
<dbReference type="InterPro" id="IPR023458">
    <property type="entry name" value="Met-tRNA_ligase_1"/>
</dbReference>
<dbReference type="SUPFAM" id="SSF47323">
    <property type="entry name" value="Anticodon-binding domain of a subclass of class I aminoacyl-tRNA synthetases"/>
    <property type="match status" value="1"/>
</dbReference>
<dbReference type="InterPro" id="IPR000738">
    <property type="entry name" value="WHEP-TRS_dom"/>
</dbReference>
<dbReference type="CDD" id="cd00939">
    <property type="entry name" value="MetRS_RNA"/>
    <property type="match status" value="1"/>
</dbReference>
<dbReference type="InterPro" id="IPR009080">
    <property type="entry name" value="tRNAsynth_Ia_anticodon-bd"/>
</dbReference>
<feature type="domain" description="WHEP-TRS" evidence="15">
    <location>
        <begin position="768"/>
        <end position="825"/>
    </location>
</feature>
<reference evidence="16 17" key="1">
    <citation type="submission" date="2018-04" db="EMBL/GenBank/DDBJ databases">
        <authorList>
            <person name="Zhang X."/>
            <person name="Yuan J."/>
            <person name="Li F."/>
            <person name="Xiang J."/>
        </authorList>
    </citation>
    <scope>NUCLEOTIDE SEQUENCE [LARGE SCALE GENOMIC DNA]</scope>
    <source>
        <tissue evidence="16">Muscle</tissue>
    </source>
</reference>
<evidence type="ECO:0000256" key="5">
    <source>
        <dbReference type="ARBA" id="ARBA00022490"/>
    </source>
</evidence>
<dbReference type="GO" id="GO:0005524">
    <property type="term" value="F:ATP binding"/>
    <property type="evidence" value="ECO:0007669"/>
    <property type="project" value="UniProtKB-KW"/>
</dbReference>
<evidence type="ECO:0000256" key="7">
    <source>
        <dbReference type="ARBA" id="ARBA00022741"/>
    </source>
</evidence>
<dbReference type="Pfam" id="PF09334">
    <property type="entry name" value="tRNA-synt_1g"/>
    <property type="match status" value="1"/>
</dbReference>
<evidence type="ECO:0000256" key="1">
    <source>
        <dbReference type="ARBA" id="ARBA00004496"/>
    </source>
</evidence>
<evidence type="ECO:0000313" key="16">
    <source>
        <dbReference type="EMBL" id="ROT79432.1"/>
    </source>
</evidence>
<dbReference type="InterPro" id="IPR014729">
    <property type="entry name" value="Rossmann-like_a/b/a_fold"/>
</dbReference>
<dbReference type="SUPFAM" id="SSF52374">
    <property type="entry name" value="Nucleotidylyl transferase"/>
    <property type="match status" value="1"/>
</dbReference>
<evidence type="ECO:0000259" key="15">
    <source>
        <dbReference type="PROSITE" id="PS51185"/>
    </source>
</evidence>
<dbReference type="OrthoDB" id="5844513at2759"/>
<dbReference type="InterPro" id="IPR009068">
    <property type="entry name" value="uS15_NS1_RNA-bd_sf"/>
</dbReference>
<dbReference type="SUPFAM" id="SSF57770">
    <property type="entry name" value="Methionyl-tRNA synthetase (MetRS), Zn-domain"/>
    <property type="match status" value="1"/>
</dbReference>
<dbReference type="InterPro" id="IPR015413">
    <property type="entry name" value="Methionyl/Leucyl_tRNA_Synth"/>
</dbReference>
<evidence type="ECO:0000256" key="12">
    <source>
        <dbReference type="ARBA" id="ARBA00047364"/>
    </source>
</evidence>
<evidence type="ECO:0000256" key="14">
    <source>
        <dbReference type="SAM" id="MobiDB-lite"/>
    </source>
</evidence>
<organism evidence="16 17">
    <name type="scientific">Penaeus vannamei</name>
    <name type="common">Whiteleg shrimp</name>
    <name type="synonym">Litopenaeus vannamei</name>
    <dbReference type="NCBI Taxonomy" id="6689"/>
    <lineage>
        <taxon>Eukaryota</taxon>
        <taxon>Metazoa</taxon>
        <taxon>Ecdysozoa</taxon>
        <taxon>Arthropoda</taxon>
        <taxon>Crustacea</taxon>
        <taxon>Multicrustacea</taxon>
        <taxon>Malacostraca</taxon>
        <taxon>Eumalacostraca</taxon>
        <taxon>Eucarida</taxon>
        <taxon>Decapoda</taxon>
        <taxon>Dendrobranchiata</taxon>
        <taxon>Penaeoidea</taxon>
        <taxon>Penaeidae</taxon>
        <taxon>Penaeus</taxon>
    </lineage>
</organism>
<dbReference type="STRING" id="6689.A0A423TSM0"/>
<dbReference type="Gene3D" id="1.10.287.10">
    <property type="entry name" value="S15/NS1, RNA-binding"/>
    <property type="match status" value="1"/>
</dbReference>
<dbReference type="Pfam" id="PF00458">
    <property type="entry name" value="WHEP-TRS"/>
    <property type="match status" value="1"/>
</dbReference>
<dbReference type="InterPro" id="IPR033911">
    <property type="entry name" value="MetRS_core"/>
</dbReference>
<evidence type="ECO:0000256" key="6">
    <source>
        <dbReference type="ARBA" id="ARBA00022598"/>
    </source>
</evidence>
<dbReference type="NCBIfam" id="TIGR00398">
    <property type="entry name" value="metG"/>
    <property type="match status" value="1"/>
</dbReference>
<evidence type="ECO:0000313" key="17">
    <source>
        <dbReference type="Proteomes" id="UP000283509"/>
    </source>
</evidence>
<evidence type="ECO:0000256" key="4">
    <source>
        <dbReference type="ARBA" id="ARBA00018335"/>
    </source>
</evidence>
<evidence type="ECO:0000256" key="13">
    <source>
        <dbReference type="RuleBase" id="RU363039"/>
    </source>
</evidence>
<dbReference type="EC" id="6.1.1.10" evidence="3"/>
<name>A0A423TSM0_PENVA</name>
<dbReference type="FunFam" id="2.20.28.20:FF:000001">
    <property type="entry name" value="Methionine--tRNA ligase"/>
    <property type="match status" value="1"/>
</dbReference>
<keyword evidence="10 13" id="KW-0030">Aminoacyl-tRNA synthetase</keyword>
<comment type="caution">
    <text evidence="16">The sequence shown here is derived from an EMBL/GenBank/DDBJ whole genome shotgun (WGS) entry which is preliminary data.</text>
</comment>
<evidence type="ECO:0000256" key="9">
    <source>
        <dbReference type="ARBA" id="ARBA00022917"/>
    </source>
</evidence>
<dbReference type="SUPFAM" id="SSF47060">
    <property type="entry name" value="S15/NS1 RNA-binding domain"/>
    <property type="match status" value="1"/>
</dbReference>
<dbReference type="PROSITE" id="PS51185">
    <property type="entry name" value="WHEP_TRS_2"/>
    <property type="match status" value="1"/>
</dbReference>
<dbReference type="InterPro" id="IPR014758">
    <property type="entry name" value="Met-tRNA_synth"/>
</dbReference>
<dbReference type="GO" id="GO:0017101">
    <property type="term" value="C:aminoacyl-tRNA synthetase multienzyme complex"/>
    <property type="evidence" value="ECO:0007669"/>
    <property type="project" value="TreeGrafter"/>
</dbReference>
<gene>
    <name evidence="16" type="ORF">C7M84_001842</name>
</gene>
<dbReference type="Proteomes" id="UP000283509">
    <property type="component" value="Unassembled WGS sequence"/>
</dbReference>
<keyword evidence="6 13" id="KW-0436">Ligase</keyword>